<dbReference type="GeneID" id="77462018"/>
<dbReference type="GO" id="GO:0003700">
    <property type="term" value="F:DNA-binding transcription factor activity"/>
    <property type="evidence" value="ECO:0007669"/>
    <property type="project" value="InterPro"/>
</dbReference>
<keyword evidence="1" id="KW-0238">DNA-binding</keyword>
<dbReference type="InterPro" id="IPR009061">
    <property type="entry name" value="DNA-bd_dom_put_sf"/>
</dbReference>
<dbReference type="InterPro" id="IPR000551">
    <property type="entry name" value="MerR-type_HTH_dom"/>
</dbReference>
<dbReference type="InterPro" id="IPR013216">
    <property type="entry name" value="Methyltransf_11"/>
</dbReference>
<dbReference type="Gene3D" id="1.10.1660.10">
    <property type="match status" value="1"/>
</dbReference>
<dbReference type="CDD" id="cd02440">
    <property type="entry name" value="AdoMet_MTases"/>
    <property type="match status" value="1"/>
</dbReference>
<dbReference type="InterPro" id="IPR029063">
    <property type="entry name" value="SAM-dependent_MTases_sf"/>
</dbReference>
<dbReference type="InterPro" id="IPR047057">
    <property type="entry name" value="MerR_fam"/>
</dbReference>
<sequence>MIKHFTYSTGQFAKLANVTERTIRYYDKIGLLKPSFVMENGYRKYTKSDLLKLQKILSLKHMGFSLEEIYPMVSKEQNVKESFSMQVDLLDSQIKHLQVIRDSMESFVQNVDEKNIDWNQIISLLQMFDIESSIVEQYKNSNNLNVRISLHDQFSTNKTGWFNWLFNQIDFSKVNRLLEIGCGNGKLWEKRNIDLRNREIFLSDISEGMVHEVRKKLGKDYNCIVADCQAIPFKDGYFDSVIANHVLFYIQNLEKGLSEICRVLKDNGIFYCSTYGKEHMKEITELVQYFDSKVELSQNRLFDIFGIENGEKILKNYFKSVRFIPYEDSLIVDKAQPLVDYIMSCHGNQNEILGPKISKFKEYVESIISKKNSIKISKHTGLFICSK</sequence>
<gene>
    <name evidence="3" type="primary">tipA</name>
    <name evidence="3" type="ORF">NCTC11087_01050</name>
</gene>
<dbReference type="Proteomes" id="UP000255523">
    <property type="component" value="Unassembled WGS sequence"/>
</dbReference>
<protein>
    <submittedName>
        <fullName evidence="3">Transcriptional regulatory protein</fullName>
    </submittedName>
</protein>
<dbReference type="GO" id="GO:0003677">
    <property type="term" value="F:DNA binding"/>
    <property type="evidence" value="ECO:0007669"/>
    <property type="project" value="UniProtKB-KW"/>
</dbReference>
<dbReference type="PANTHER" id="PTHR30204">
    <property type="entry name" value="REDOX-CYCLING DRUG-SENSING TRANSCRIPTIONAL ACTIVATOR SOXR"/>
    <property type="match status" value="1"/>
</dbReference>
<dbReference type="SMART" id="SM00422">
    <property type="entry name" value="HTH_MERR"/>
    <property type="match status" value="1"/>
</dbReference>
<evidence type="ECO:0000313" key="4">
    <source>
        <dbReference type="Proteomes" id="UP000255523"/>
    </source>
</evidence>
<dbReference type="PRINTS" id="PR00040">
    <property type="entry name" value="HTHMERR"/>
</dbReference>
<dbReference type="Pfam" id="PF08241">
    <property type="entry name" value="Methyltransf_11"/>
    <property type="match status" value="1"/>
</dbReference>
<dbReference type="RefSeq" id="WP_022790399.1">
    <property type="nucleotide sequence ID" value="NZ_UHFX01000003.1"/>
</dbReference>
<name>A0A380LQM9_9FIRM</name>
<dbReference type="Pfam" id="PF13411">
    <property type="entry name" value="MerR_1"/>
    <property type="match status" value="1"/>
</dbReference>
<keyword evidence="4" id="KW-1185">Reference proteome</keyword>
<dbReference type="CDD" id="cd01106">
    <property type="entry name" value="HTH_TipAL-Mta"/>
    <property type="match status" value="1"/>
</dbReference>
<accession>A0A380LQM9</accession>
<reference evidence="3 4" key="1">
    <citation type="submission" date="2018-06" db="EMBL/GenBank/DDBJ databases">
        <authorList>
            <consortium name="Pathogen Informatics"/>
            <person name="Doyle S."/>
        </authorList>
    </citation>
    <scope>NUCLEOTIDE SEQUENCE [LARGE SCALE GENOMIC DNA]</scope>
    <source>
        <strain evidence="3 4">NCTC11087</strain>
    </source>
</reference>
<feature type="domain" description="HTH merR-type" evidence="2">
    <location>
        <begin position="6"/>
        <end position="75"/>
    </location>
</feature>
<dbReference type="SUPFAM" id="SSF53335">
    <property type="entry name" value="S-adenosyl-L-methionine-dependent methyltransferases"/>
    <property type="match status" value="1"/>
</dbReference>
<dbReference type="PROSITE" id="PS50937">
    <property type="entry name" value="HTH_MERR_2"/>
    <property type="match status" value="1"/>
</dbReference>
<dbReference type="SUPFAM" id="SSF46955">
    <property type="entry name" value="Putative DNA-binding domain"/>
    <property type="match status" value="1"/>
</dbReference>
<organism evidence="3 4">
    <name type="scientific">Faecalicoccus pleomorphus</name>
    <dbReference type="NCBI Taxonomy" id="1323"/>
    <lineage>
        <taxon>Bacteria</taxon>
        <taxon>Bacillati</taxon>
        <taxon>Bacillota</taxon>
        <taxon>Erysipelotrichia</taxon>
        <taxon>Erysipelotrichales</taxon>
        <taxon>Erysipelotrichaceae</taxon>
        <taxon>Faecalicoccus</taxon>
    </lineage>
</organism>
<evidence type="ECO:0000259" key="2">
    <source>
        <dbReference type="PROSITE" id="PS50937"/>
    </source>
</evidence>
<proteinExistence type="predicted"/>
<dbReference type="OrthoDB" id="9777497at2"/>
<dbReference type="PROSITE" id="PS00552">
    <property type="entry name" value="HTH_MERR_1"/>
    <property type="match status" value="1"/>
</dbReference>
<dbReference type="GO" id="GO:0008757">
    <property type="term" value="F:S-adenosylmethionine-dependent methyltransferase activity"/>
    <property type="evidence" value="ECO:0007669"/>
    <property type="project" value="InterPro"/>
</dbReference>
<evidence type="ECO:0000313" key="3">
    <source>
        <dbReference type="EMBL" id="SUO04156.1"/>
    </source>
</evidence>
<evidence type="ECO:0000256" key="1">
    <source>
        <dbReference type="ARBA" id="ARBA00023125"/>
    </source>
</evidence>
<dbReference type="Gene3D" id="3.40.50.150">
    <property type="entry name" value="Vaccinia Virus protein VP39"/>
    <property type="match status" value="1"/>
</dbReference>
<dbReference type="PANTHER" id="PTHR30204:SF96">
    <property type="entry name" value="CHROMOSOME-ANCHORING PROTEIN RACA"/>
    <property type="match status" value="1"/>
</dbReference>
<dbReference type="EMBL" id="UHFX01000003">
    <property type="protein sequence ID" value="SUO04156.1"/>
    <property type="molecule type" value="Genomic_DNA"/>
</dbReference>
<dbReference type="AlphaFoldDB" id="A0A380LQM9"/>